<evidence type="ECO:0000313" key="3">
    <source>
        <dbReference type="EMBL" id="CAF5182003.1"/>
    </source>
</evidence>
<proteinExistence type="predicted"/>
<comment type="caution">
    <text evidence="3">The sequence shown here is derived from an EMBL/GenBank/DDBJ whole genome shotgun (WGS) entry which is preliminary data.</text>
</comment>
<evidence type="ECO:0000313" key="4">
    <source>
        <dbReference type="Proteomes" id="UP000681720"/>
    </source>
</evidence>
<feature type="domain" description="RBP-J/Cbf11/Cbf12 DNA binding" evidence="2">
    <location>
        <begin position="121"/>
        <end position="140"/>
    </location>
</feature>
<dbReference type="InterPro" id="IPR008967">
    <property type="entry name" value="p53-like_TF_DNA-bd_sf"/>
</dbReference>
<dbReference type="GO" id="GO:0001228">
    <property type="term" value="F:DNA-binding transcription activator activity, RNA polymerase II-specific"/>
    <property type="evidence" value="ECO:0007669"/>
    <property type="project" value="InterPro"/>
</dbReference>
<dbReference type="Proteomes" id="UP000681720">
    <property type="component" value="Unassembled WGS sequence"/>
</dbReference>
<dbReference type="GO" id="GO:0003677">
    <property type="term" value="F:DNA binding"/>
    <property type="evidence" value="ECO:0007669"/>
    <property type="project" value="InterPro"/>
</dbReference>
<feature type="compositionally biased region" description="Low complexity" evidence="1">
    <location>
        <begin position="61"/>
        <end position="78"/>
    </location>
</feature>
<dbReference type="Pfam" id="PF09271">
    <property type="entry name" value="LAG1-DNAbind"/>
    <property type="match status" value="1"/>
</dbReference>
<gene>
    <name evidence="3" type="ORF">GIL414_LOCUS69634</name>
</gene>
<dbReference type="SUPFAM" id="SSF49417">
    <property type="entry name" value="p53-like transcription factors"/>
    <property type="match status" value="1"/>
</dbReference>
<dbReference type="InterPro" id="IPR037095">
    <property type="entry name" value="RBP-J/Cbf11_DNA-bd_sf"/>
</dbReference>
<dbReference type="Gene3D" id="2.60.40.1450">
    <property type="entry name" value="LAG1, DNA binding domain"/>
    <property type="match status" value="1"/>
</dbReference>
<reference evidence="3" key="1">
    <citation type="submission" date="2021-02" db="EMBL/GenBank/DDBJ databases">
        <authorList>
            <person name="Nowell W R."/>
        </authorList>
    </citation>
    <scope>NUCLEOTIDE SEQUENCE</scope>
</reference>
<dbReference type="PANTHER" id="PTHR10665">
    <property type="entry name" value="RECOMBINING BINDING PROTEIN SUPPRESSOR OF HAIRLESS"/>
    <property type="match status" value="1"/>
</dbReference>
<accession>A0A8S3HD74</accession>
<name>A0A8S3HD74_9BILA</name>
<evidence type="ECO:0000259" key="2">
    <source>
        <dbReference type="Pfam" id="PF09271"/>
    </source>
</evidence>
<dbReference type="InterPro" id="IPR040159">
    <property type="entry name" value="CLS_fam"/>
</dbReference>
<dbReference type="EMBL" id="CAJOBJ010330549">
    <property type="protein sequence ID" value="CAF5182003.1"/>
    <property type="molecule type" value="Genomic_DNA"/>
</dbReference>
<feature type="region of interest" description="Disordered" evidence="1">
    <location>
        <begin position="56"/>
        <end position="85"/>
    </location>
</feature>
<dbReference type="InterPro" id="IPR015351">
    <property type="entry name" value="RBP-J/Cbf11/Cbf12_DNA-bd"/>
</dbReference>
<organism evidence="3 4">
    <name type="scientific">Rotaria magnacalcarata</name>
    <dbReference type="NCBI Taxonomy" id="392030"/>
    <lineage>
        <taxon>Eukaryota</taxon>
        <taxon>Metazoa</taxon>
        <taxon>Spiralia</taxon>
        <taxon>Gnathifera</taxon>
        <taxon>Rotifera</taxon>
        <taxon>Eurotatoria</taxon>
        <taxon>Bdelloidea</taxon>
        <taxon>Philodinida</taxon>
        <taxon>Philodinidae</taxon>
        <taxon>Rotaria</taxon>
    </lineage>
</organism>
<evidence type="ECO:0000256" key="1">
    <source>
        <dbReference type="SAM" id="MobiDB-lite"/>
    </source>
</evidence>
<protein>
    <recommendedName>
        <fullName evidence="2">RBP-J/Cbf11/Cbf12 DNA binding domain-containing protein</fullName>
    </recommendedName>
</protein>
<sequence>MLTKVSASPTNMIQNNSSCRIDSSMKNESIVNNCHPILKNHPKPLKRLINKRQRLERNIATSSSGTTSSSSAVMPASSENPPILPRDAFAIRNSDYDELDHRPISRAIMSAYLSTRQHRTVTIFHAKVAQKSYGNEKRFVL</sequence>
<dbReference type="AlphaFoldDB" id="A0A8S3HD74"/>
<dbReference type="GO" id="GO:0005634">
    <property type="term" value="C:nucleus"/>
    <property type="evidence" value="ECO:0007669"/>
    <property type="project" value="InterPro"/>
</dbReference>